<evidence type="ECO:0000313" key="1">
    <source>
        <dbReference type="EMBL" id="MBA4454922.1"/>
    </source>
</evidence>
<comment type="caution">
    <text evidence="1">The sequence shown here is derived from an EMBL/GenBank/DDBJ whole genome shotgun (WGS) entry which is preliminary data.</text>
</comment>
<sequence length="209" mass="23408">MRRQIQILQNIVSRKGSSKILTFSIPHVFKALQLLYQDKFVSRSKLSQELHLGEGAIKTLILHLKDAKMVDTARSGTYLTEKGTKFCENLTKVIPRECKLAKCRIASKKYNHAIILKNFSDSIKTGLEQRDFAILYGSSGCITLIYKNDAFVFPGESVDCLEDDQNTKKKILEDLSPEENDVIIISSSNDSFVSEVSAKNSALWTLATG</sequence>
<dbReference type="Proteomes" id="UP000526786">
    <property type="component" value="Unassembled WGS sequence"/>
</dbReference>
<proteinExistence type="predicted"/>
<accession>A0AC60W5E2</accession>
<organism evidence="1 2">
    <name type="scientific">Candidatus Nitrosomaritimum aestuariumsis</name>
    <dbReference type="NCBI Taxonomy" id="3342354"/>
    <lineage>
        <taxon>Archaea</taxon>
        <taxon>Nitrososphaerota</taxon>
        <taxon>Nitrososphaeria</taxon>
        <taxon>Nitrosopumilales</taxon>
        <taxon>Nitrosopumilaceae</taxon>
        <taxon>Candidatus Nitrosomaritimum</taxon>
    </lineage>
</organism>
<evidence type="ECO:0000313" key="2">
    <source>
        <dbReference type="Proteomes" id="UP000526786"/>
    </source>
</evidence>
<name>A0AC60W5E2_9ARCH</name>
<dbReference type="EMBL" id="JACENC010000326">
    <property type="protein sequence ID" value="MBA4454922.1"/>
    <property type="molecule type" value="Genomic_DNA"/>
</dbReference>
<gene>
    <name evidence="1" type="ORF">H2B05_08330</name>
</gene>
<protein>
    <submittedName>
        <fullName evidence="1">Uncharacterized protein</fullName>
    </submittedName>
</protein>
<reference evidence="1 2" key="1">
    <citation type="journal article" date="2020" name="Appl. Environ. Microbiol.">
        <title>Genomic Characteristics of a Novel Species of Ammonia-Oxidizing Archaea from the Jiulong River Estuary.</title>
        <authorList>
            <person name="Zou D."/>
            <person name="Wan R."/>
            <person name="Han L."/>
            <person name="Xu M.N."/>
            <person name="Liu Y."/>
            <person name="Liu H."/>
            <person name="Kao S.J."/>
            <person name="Li M."/>
        </authorList>
    </citation>
    <scope>NUCLEOTIDE SEQUENCE [LARGE SCALE GENOMIC DNA]</scope>
    <source>
        <strain evidence="1">W2bin3</strain>
    </source>
</reference>